<accession>A0A6A5DTJ7</accession>
<evidence type="ECO:0000313" key="6">
    <source>
        <dbReference type="Proteomes" id="UP000465112"/>
    </source>
</evidence>
<organism evidence="5 6">
    <name type="scientific">Perca fluviatilis</name>
    <name type="common">European perch</name>
    <dbReference type="NCBI Taxonomy" id="8168"/>
    <lineage>
        <taxon>Eukaryota</taxon>
        <taxon>Metazoa</taxon>
        <taxon>Chordata</taxon>
        <taxon>Craniata</taxon>
        <taxon>Vertebrata</taxon>
        <taxon>Euteleostomi</taxon>
        <taxon>Actinopterygii</taxon>
        <taxon>Neopterygii</taxon>
        <taxon>Teleostei</taxon>
        <taxon>Neoteleostei</taxon>
        <taxon>Acanthomorphata</taxon>
        <taxon>Eupercaria</taxon>
        <taxon>Perciformes</taxon>
        <taxon>Percoidei</taxon>
        <taxon>Percidae</taxon>
        <taxon>Percinae</taxon>
        <taxon>Perca</taxon>
    </lineage>
</organism>
<evidence type="ECO:0000313" key="5">
    <source>
        <dbReference type="EMBL" id="KAF1377367.1"/>
    </source>
</evidence>
<keyword evidence="3" id="KW-0472">Membrane</keyword>
<dbReference type="PROSITE" id="PS50026">
    <property type="entry name" value="EGF_3"/>
    <property type="match status" value="1"/>
</dbReference>
<feature type="region of interest" description="Disordered" evidence="2">
    <location>
        <begin position="55"/>
        <end position="84"/>
    </location>
</feature>
<comment type="caution">
    <text evidence="1">Lacks conserved residue(s) required for the propagation of feature annotation.</text>
</comment>
<feature type="transmembrane region" description="Helical" evidence="3">
    <location>
        <begin position="137"/>
        <end position="162"/>
    </location>
</feature>
<evidence type="ECO:0000256" key="3">
    <source>
        <dbReference type="SAM" id="Phobius"/>
    </source>
</evidence>
<evidence type="ECO:0000259" key="4">
    <source>
        <dbReference type="PROSITE" id="PS50026"/>
    </source>
</evidence>
<dbReference type="SUPFAM" id="SSF57196">
    <property type="entry name" value="EGF/Laminin"/>
    <property type="match status" value="1"/>
</dbReference>
<dbReference type="AlphaFoldDB" id="A0A6A5DTJ7"/>
<dbReference type="PROSITE" id="PS00022">
    <property type="entry name" value="EGF_1"/>
    <property type="match status" value="1"/>
</dbReference>
<keyword evidence="1" id="KW-1015">Disulfide bond</keyword>
<protein>
    <recommendedName>
        <fullName evidence="4">EGF-like domain-containing protein</fullName>
    </recommendedName>
</protein>
<evidence type="ECO:0000256" key="2">
    <source>
        <dbReference type="SAM" id="MobiDB-lite"/>
    </source>
</evidence>
<keyword evidence="6" id="KW-1185">Reference proteome</keyword>
<reference evidence="5 6" key="1">
    <citation type="submission" date="2019-06" db="EMBL/GenBank/DDBJ databases">
        <title>A chromosome-scale genome assembly of the European perch, Perca fluviatilis.</title>
        <authorList>
            <person name="Roques C."/>
            <person name="Zahm M."/>
            <person name="Cabau C."/>
            <person name="Klopp C."/>
            <person name="Bouchez O."/>
            <person name="Donnadieu C."/>
            <person name="Kuhl H."/>
            <person name="Gislard M."/>
            <person name="Guendouz S."/>
            <person name="Journot L."/>
            <person name="Haffray P."/>
            <person name="Bestin A."/>
            <person name="Morvezen R."/>
            <person name="Feron R."/>
            <person name="Wen M."/>
            <person name="Jouanno E."/>
            <person name="Herpin A."/>
            <person name="Schartl M."/>
            <person name="Postlethwait J."/>
            <person name="Schaerlinger B."/>
            <person name="Chardard D."/>
            <person name="Lecocq T."/>
            <person name="Poncet C."/>
            <person name="Jaffrelo L."/>
            <person name="Lampietro C."/>
            <person name="Guiguen Y."/>
        </authorList>
    </citation>
    <scope>NUCLEOTIDE SEQUENCE [LARGE SCALE GENOMIC DNA]</scope>
    <source>
        <tissue evidence="5">Blood</tissue>
    </source>
</reference>
<name>A0A6A5DTJ7_PERFL</name>
<sequence length="191" mass="21088">MKEELQISFFFSKTHGPYAHTDSKLHSLHFKTRLDSFLLKTWPFFQKLSPTKLGPYNQTTRHKTPHSSPVFPPPSSTMNTSLPPPEPRGIDHSLLTCGETKCSGHGACKVPPGGGIGFVCDCELGYRGQFCENTVNGALSVTLTLSVLAILIGGLILAFILAKMKQKRNKRKRYQLAEESGCNPSTPMVRQ</sequence>
<evidence type="ECO:0000256" key="1">
    <source>
        <dbReference type="PROSITE-ProRule" id="PRU00076"/>
    </source>
</evidence>
<feature type="domain" description="EGF-like" evidence="4">
    <location>
        <begin position="93"/>
        <end position="132"/>
    </location>
</feature>
<comment type="caution">
    <text evidence="5">The sequence shown here is derived from an EMBL/GenBank/DDBJ whole genome shotgun (WGS) entry which is preliminary data.</text>
</comment>
<gene>
    <name evidence="5" type="ORF">PFLUV_G00200000</name>
</gene>
<keyword evidence="3" id="KW-1133">Transmembrane helix</keyword>
<feature type="disulfide bond" evidence="1">
    <location>
        <begin position="122"/>
        <end position="131"/>
    </location>
</feature>
<dbReference type="InterPro" id="IPR000742">
    <property type="entry name" value="EGF"/>
</dbReference>
<dbReference type="PROSITE" id="PS01186">
    <property type="entry name" value="EGF_2"/>
    <property type="match status" value="1"/>
</dbReference>
<dbReference type="EMBL" id="VHII01000017">
    <property type="protein sequence ID" value="KAF1377367.1"/>
    <property type="molecule type" value="Genomic_DNA"/>
</dbReference>
<proteinExistence type="predicted"/>
<keyword evidence="3" id="KW-0812">Transmembrane</keyword>
<dbReference type="Proteomes" id="UP000465112">
    <property type="component" value="Chromosome 17"/>
</dbReference>
<keyword evidence="1" id="KW-0245">EGF-like domain</keyword>